<proteinExistence type="predicted"/>
<name>A0A0C2J2X7_THEKT</name>
<evidence type="ECO:0000313" key="1">
    <source>
        <dbReference type="EMBL" id="KII72174.1"/>
    </source>
</evidence>
<protein>
    <submittedName>
        <fullName evidence="1">Uncharacterized protein</fullName>
    </submittedName>
</protein>
<organism evidence="1 2">
    <name type="scientific">Thelohanellus kitauei</name>
    <name type="common">Myxosporean</name>
    <dbReference type="NCBI Taxonomy" id="669202"/>
    <lineage>
        <taxon>Eukaryota</taxon>
        <taxon>Metazoa</taxon>
        <taxon>Cnidaria</taxon>
        <taxon>Myxozoa</taxon>
        <taxon>Myxosporea</taxon>
        <taxon>Bivalvulida</taxon>
        <taxon>Platysporina</taxon>
        <taxon>Myxobolidae</taxon>
        <taxon>Thelohanellus</taxon>
    </lineage>
</organism>
<accession>A0A0C2J2X7</accession>
<keyword evidence="2" id="KW-1185">Reference proteome</keyword>
<dbReference type="AlphaFoldDB" id="A0A0C2J2X7"/>
<dbReference type="EMBL" id="JWZT01001363">
    <property type="protein sequence ID" value="KII72174.1"/>
    <property type="molecule type" value="Genomic_DNA"/>
</dbReference>
<gene>
    <name evidence="1" type="ORF">RF11_10268</name>
</gene>
<reference evidence="1 2" key="1">
    <citation type="journal article" date="2014" name="Genome Biol. Evol.">
        <title>The genome of the myxosporean Thelohanellus kitauei shows adaptations to nutrient acquisition within its fish host.</title>
        <authorList>
            <person name="Yang Y."/>
            <person name="Xiong J."/>
            <person name="Zhou Z."/>
            <person name="Huo F."/>
            <person name="Miao W."/>
            <person name="Ran C."/>
            <person name="Liu Y."/>
            <person name="Zhang J."/>
            <person name="Feng J."/>
            <person name="Wang M."/>
            <person name="Wang M."/>
            <person name="Wang L."/>
            <person name="Yao B."/>
        </authorList>
    </citation>
    <scope>NUCLEOTIDE SEQUENCE [LARGE SCALE GENOMIC DNA]</scope>
    <source>
        <strain evidence="1">Wuqing</strain>
    </source>
</reference>
<sequence>MRSASILINEKEANVPENHYQDLDMIDISKYILENITETAKLFFQNAGTLNEDMKNPPSIVFNFRNYDIESLFLIVRVEKTLEKLSYRKMADMYGKPFSQKVDPNIYLDDRNAQNIF</sequence>
<dbReference type="Proteomes" id="UP000031668">
    <property type="component" value="Unassembled WGS sequence"/>
</dbReference>
<evidence type="ECO:0000313" key="2">
    <source>
        <dbReference type="Proteomes" id="UP000031668"/>
    </source>
</evidence>
<comment type="caution">
    <text evidence="1">The sequence shown here is derived from an EMBL/GenBank/DDBJ whole genome shotgun (WGS) entry which is preliminary data.</text>
</comment>